<keyword evidence="1" id="KW-0560">Oxidoreductase</keyword>
<dbReference type="InterPro" id="IPR016161">
    <property type="entry name" value="Ald_DH/histidinol_DH"/>
</dbReference>
<evidence type="ECO:0000256" key="1">
    <source>
        <dbReference type="ARBA" id="ARBA00023002"/>
    </source>
</evidence>
<dbReference type="Gene3D" id="3.40.50.1980">
    <property type="entry name" value="Nitrogenase molybdenum iron protein domain"/>
    <property type="match status" value="1"/>
</dbReference>
<dbReference type="Proteomes" id="UP001057375">
    <property type="component" value="Unassembled WGS sequence"/>
</dbReference>
<dbReference type="InterPro" id="IPR012131">
    <property type="entry name" value="Hstdl_DH"/>
</dbReference>
<comment type="caution">
    <text evidence="2">The sequence shown here is derived from an EMBL/GenBank/DDBJ whole genome shotgun (WGS) entry which is preliminary data.</text>
</comment>
<organism evidence="2 3">
    <name type="scientific">Aduncisulcus paluster</name>
    <dbReference type="NCBI Taxonomy" id="2918883"/>
    <lineage>
        <taxon>Eukaryota</taxon>
        <taxon>Metamonada</taxon>
        <taxon>Carpediemonas-like organisms</taxon>
        <taxon>Aduncisulcus</taxon>
    </lineage>
</organism>
<dbReference type="EMBL" id="BQXS01006776">
    <property type="protein sequence ID" value="GKT22385.1"/>
    <property type="molecule type" value="Genomic_DNA"/>
</dbReference>
<accession>A0ABQ5K2H4</accession>
<evidence type="ECO:0000313" key="3">
    <source>
        <dbReference type="Proteomes" id="UP001057375"/>
    </source>
</evidence>
<proteinExistence type="predicted"/>
<dbReference type="SUPFAM" id="SSF53720">
    <property type="entry name" value="ALDH-like"/>
    <property type="match status" value="1"/>
</dbReference>
<reference evidence="2" key="1">
    <citation type="submission" date="2022-03" db="EMBL/GenBank/DDBJ databases">
        <title>Draft genome sequence of Aduncisulcus paluster, a free-living microaerophilic Fornicata.</title>
        <authorList>
            <person name="Yuyama I."/>
            <person name="Kume K."/>
            <person name="Tamura T."/>
            <person name="Inagaki Y."/>
            <person name="Hashimoto T."/>
        </authorList>
    </citation>
    <scope>NUCLEOTIDE SEQUENCE</scope>
    <source>
        <strain evidence="2">NY0171</strain>
    </source>
</reference>
<protein>
    <submittedName>
        <fullName evidence="2">Histidinol dehydrogenase like protein</fullName>
    </submittedName>
</protein>
<evidence type="ECO:0000313" key="2">
    <source>
        <dbReference type="EMBL" id="GKT22385.1"/>
    </source>
</evidence>
<name>A0ABQ5K2H4_9EUKA</name>
<keyword evidence="3" id="KW-1185">Reference proteome</keyword>
<gene>
    <name evidence="2" type="ORF">ADUPG1_004508</name>
</gene>
<sequence>MVQSAGSIFLGEYTPETLGDYMAGPNHTLPTSGAARYASPLGVYDFIKRPSYLSFSKDALSLLSDDLQVFANLEGLSAHANAVKVRCP</sequence>
<dbReference type="PANTHER" id="PTHR21256">
    <property type="entry name" value="HISTIDINOL DEHYDROGENASE HDH"/>
    <property type="match status" value="1"/>
</dbReference>
<dbReference type="Gene3D" id="1.20.5.1300">
    <property type="match status" value="1"/>
</dbReference>
<dbReference type="Pfam" id="PF00815">
    <property type="entry name" value="Histidinol_dh"/>
    <property type="match status" value="1"/>
</dbReference>
<dbReference type="PANTHER" id="PTHR21256:SF2">
    <property type="entry name" value="HISTIDINE BIOSYNTHESIS TRIFUNCTIONAL PROTEIN"/>
    <property type="match status" value="1"/>
</dbReference>